<protein>
    <recommendedName>
        <fullName evidence="3">ATP-dependent DNA helicase RecG domain-containing protein</fullName>
    </recommendedName>
</protein>
<evidence type="ECO:0000259" key="3">
    <source>
        <dbReference type="Pfam" id="PF19833"/>
    </source>
</evidence>
<evidence type="ECO:0000256" key="1">
    <source>
        <dbReference type="ARBA" id="ARBA00022801"/>
    </source>
</evidence>
<reference evidence="4 5" key="1">
    <citation type="submission" date="2015-06" db="EMBL/GenBank/DDBJ databases">
        <title>Improved classification and identification of acetic acid bacteria using matrix-assisted laser desorption/ionization time-of-flight mass spectrometry; Gluconobacter nephelii and Gluconobacter uchimurae are later heterotypic synonyms of Gluconobacter japonicus and Gluconobacter oxydans, respectively.</title>
        <authorList>
            <person name="Li L."/>
            <person name="Cleenwerck I."/>
            <person name="De Vuyst L."/>
            <person name="Vandamme P."/>
        </authorList>
    </citation>
    <scope>NUCLEOTIDE SEQUENCE [LARGE SCALE GENOMIC DNA]</scope>
    <source>
        <strain evidence="4 5">LMG 1604</strain>
    </source>
</reference>
<dbReference type="Gene3D" id="3.40.50.300">
    <property type="entry name" value="P-loop containing nucleotide triphosphate hydrolases"/>
    <property type="match status" value="1"/>
</dbReference>
<feature type="non-terminal residue" evidence="4">
    <location>
        <position position="1"/>
    </location>
</feature>
<dbReference type="PANTHER" id="PTHR47964">
    <property type="entry name" value="ATP-DEPENDENT DNA HELICASE HOMOLOG RECG, CHLOROPLASTIC"/>
    <property type="match status" value="1"/>
</dbReference>
<feature type="domain" description="ATP-dependent DNA helicase RecG" evidence="3">
    <location>
        <begin position="26"/>
        <end position="80"/>
    </location>
</feature>
<evidence type="ECO:0000256" key="2">
    <source>
        <dbReference type="ARBA" id="ARBA00022806"/>
    </source>
</evidence>
<dbReference type="PATRIC" id="fig|178901.15.peg.2043"/>
<evidence type="ECO:0000313" key="4">
    <source>
        <dbReference type="EMBL" id="KXV80090.1"/>
    </source>
</evidence>
<dbReference type="GO" id="GO:0016787">
    <property type="term" value="F:hydrolase activity"/>
    <property type="evidence" value="ECO:0007669"/>
    <property type="project" value="UniProtKB-KW"/>
</dbReference>
<keyword evidence="2" id="KW-0347">Helicase</keyword>
<dbReference type="AlphaFoldDB" id="A0A149VIU0"/>
<proteinExistence type="predicted"/>
<organism evidence="4 5">
    <name type="scientific">Acetobacter malorum</name>
    <dbReference type="NCBI Taxonomy" id="178901"/>
    <lineage>
        <taxon>Bacteria</taxon>
        <taxon>Pseudomonadati</taxon>
        <taxon>Pseudomonadota</taxon>
        <taxon>Alphaproteobacteria</taxon>
        <taxon>Acetobacterales</taxon>
        <taxon>Acetobacteraceae</taxon>
        <taxon>Acetobacter</taxon>
    </lineage>
</organism>
<dbReference type="PANTHER" id="PTHR47964:SF1">
    <property type="entry name" value="ATP-DEPENDENT DNA HELICASE HOMOLOG RECG, CHLOROPLASTIC"/>
    <property type="match status" value="1"/>
</dbReference>
<dbReference type="InterPro" id="IPR047112">
    <property type="entry name" value="RecG/Mfd"/>
</dbReference>
<dbReference type="InterPro" id="IPR045562">
    <property type="entry name" value="RecG_dom3_C"/>
</dbReference>
<gene>
    <name evidence="4" type="ORF">AD953_00090</name>
</gene>
<name>A0A149VIU0_9PROT</name>
<dbReference type="GO" id="GO:0006281">
    <property type="term" value="P:DNA repair"/>
    <property type="evidence" value="ECO:0007669"/>
    <property type="project" value="InterPro"/>
</dbReference>
<dbReference type="InterPro" id="IPR027417">
    <property type="entry name" value="P-loop_NTPase"/>
</dbReference>
<dbReference type="GO" id="GO:0003678">
    <property type="term" value="F:DNA helicase activity"/>
    <property type="evidence" value="ECO:0007669"/>
    <property type="project" value="TreeGrafter"/>
</dbReference>
<keyword evidence="2" id="KW-0547">Nucleotide-binding</keyword>
<sequence>ASYCLMLHDEGLGLTARRRLTCLRETEDGFLIADEDFRLRGGGDMTGRRQSGLPEYRMAPEILVDMLLETAHAEAEKLLPDTAPLTAAPPLPLAAKILLLLFNKTDAARIFAGG</sequence>
<dbReference type="Pfam" id="PF19833">
    <property type="entry name" value="RecG_dom3_C"/>
    <property type="match status" value="1"/>
</dbReference>
<keyword evidence="2" id="KW-0067">ATP-binding</keyword>
<keyword evidence="1" id="KW-0378">Hydrolase</keyword>
<comment type="caution">
    <text evidence="4">The sequence shown here is derived from an EMBL/GenBank/DDBJ whole genome shotgun (WGS) entry which is preliminary data.</text>
</comment>
<accession>A0A149VIU0</accession>
<evidence type="ECO:0000313" key="5">
    <source>
        <dbReference type="Proteomes" id="UP000075538"/>
    </source>
</evidence>
<dbReference type="Proteomes" id="UP000075538">
    <property type="component" value="Unassembled WGS sequence"/>
</dbReference>
<dbReference type="EMBL" id="LHZZ01000018">
    <property type="protein sequence ID" value="KXV80090.1"/>
    <property type="molecule type" value="Genomic_DNA"/>
</dbReference>